<organism evidence="1 2">
    <name type="scientific">Gemmata massiliana</name>
    <dbReference type="NCBI Taxonomy" id="1210884"/>
    <lineage>
        <taxon>Bacteria</taxon>
        <taxon>Pseudomonadati</taxon>
        <taxon>Planctomycetota</taxon>
        <taxon>Planctomycetia</taxon>
        <taxon>Gemmatales</taxon>
        <taxon>Gemmataceae</taxon>
        <taxon>Gemmata</taxon>
    </lineage>
</organism>
<gene>
    <name evidence="1" type="ORF">SOIL9_52640</name>
</gene>
<dbReference type="Proteomes" id="UP000464178">
    <property type="component" value="Chromosome"/>
</dbReference>
<proteinExistence type="predicted"/>
<evidence type="ECO:0000313" key="1">
    <source>
        <dbReference type="EMBL" id="VTR92450.1"/>
    </source>
</evidence>
<dbReference type="EMBL" id="LR593886">
    <property type="protein sequence ID" value="VTR92450.1"/>
    <property type="molecule type" value="Genomic_DNA"/>
</dbReference>
<evidence type="ECO:0000313" key="2">
    <source>
        <dbReference type="Proteomes" id="UP000464178"/>
    </source>
</evidence>
<name>A0A6P2CZ12_9BACT</name>
<dbReference type="RefSeq" id="WP_162667313.1">
    <property type="nucleotide sequence ID" value="NZ_LR593886.1"/>
</dbReference>
<sequence>MPEDYVSECDLKALGIDPALVRILCPWAIALVGHGGVRCWPHDDLAPLFGAEGGEQ</sequence>
<protein>
    <submittedName>
        <fullName evidence="1">Uncharacterized protein</fullName>
    </submittedName>
</protein>
<dbReference type="KEGG" id="gms:SOIL9_52640"/>
<reference evidence="1 2" key="1">
    <citation type="submission" date="2019-05" db="EMBL/GenBank/DDBJ databases">
        <authorList>
            <consortium name="Science for Life Laboratories"/>
        </authorList>
    </citation>
    <scope>NUCLEOTIDE SEQUENCE [LARGE SCALE GENOMIC DNA]</scope>
    <source>
        <strain evidence="1">Soil9</strain>
    </source>
</reference>
<accession>A0A6P2CZ12</accession>
<keyword evidence="2" id="KW-1185">Reference proteome</keyword>
<dbReference type="AlphaFoldDB" id="A0A6P2CZ12"/>